<evidence type="ECO:0000256" key="3">
    <source>
        <dbReference type="ARBA" id="ARBA00023242"/>
    </source>
</evidence>
<sequence length="1032" mass="114750">MAKGGRSTGRSLGHRPNTSKASDRRKFNAAGAVKRIASRGNKTSTLDVYEFAQAKNRRLSVRQELDRDEEELGRGEADDLDGVRLPPQFRMPADDEDGIVGSGDDEEIDSDEAFEGDSDEEGFANFNFSSNKKKVSAAKKAQPAQKVSKKASTAGPLINLDEDVDTFGGFGDEKDIDSGDDDEDDDQEEDDDDDMEGNDGDFMDLSRVLDDGHDGDKEDDKDEDGDEGPMSSHARTEESRVLLTQPGEDDERAEQEDDMEEDHEDDEGEEEEDRKDTAEDDDDDDDDEGDLAKLSSFIDSFSRKRKLDDDDVEHQPEARKAKRRILPETSQAGPENEFAVPSGVQQGRKKLQLQDLLAPLSQEAGAADLLSLQKSTKALTSDKAAAPLSAPLPLRAQEKLDRQAAYEATKTEVQKWAPTMRRIREAEHLSFPLQSEPVPRETNASLASSFKPSNEMESAVDRLLKAAELREEDVLKTEELGMAHLSKEEVLARRKELRQMRELMFRADLKAHRVAKIKSKAYHRLQKRREKKERQALEEAGLLPDGDDAGEDGQEKRRELERDRALERATQRHKNTGKWAKAMLARGEMDIDVRREMNEQLERSEQLRQKILGRCESEDESESEDDDNDDDDTIRRKAFDELAALETEDAAENTGNHKGIMSMKFMQHAAAEDAQRVRREQDDFVLELERMGADSGKLQQEEKDDDDERQAYVLVGGNKGRRVFGPGAVVQAPTSDALPGAVLDVTEAVALSLSDDEVVPDPRPTGSSANPWLAAGGPSKLTSKKNHALTKDSTAAEKSQAALKGVLAKTNASKKQREDEARVEISMNDLLQVDTGKETKAAAGQKKAKGKKAEKAKSTAQIATVDEAYKDEDSEDEANVKSTAAFTQRELVAQAFAGDNVIEEFEVAKKREVEADAPREEDVTLPGWGSWGGKGTRPPKRKVIKSIPGVLPTQREDAGKKNVIINEKRDKKGAKYQVKDLPWPYTSQGQFERMIEQPVGSEWNTRTTHQRLTVPKVVKKMGTVIDPVEKLF</sequence>
<name>M5FUK2_DACPD</name>
<dbReference type="GeneID" id="63685470"/>
<dbReference type="Proteomes" id="UP000030653">
    <property type="component" value="Unassembled WGS sequence"/>
</dbReference>
<keyword evidence="6" id="KW-1185">Reference proteome</keyword>
<evidence type="ECO:0000256" key="2">
    <source>
        <dbReference type="ARBA" id="ARBA00022553"/>
    </source>
</evidence>
<feature type="compositionally biased region" description="Low complexity" evidence="4">
    <location>
        <begin position="138"/>
        <end position="152"/>
    </location>
</feature>
<feature type="compositionally biased region" description="Basic residues" evidence="4">
    <location>
        <begin position="520"/>
        <end position="531"/>
    </location>
</feature>
<feature type="region of interest" description="Disordered" evidence="4">
    <location>
        <begin position="1"/>
        <end position="39"/>
    </location>
</feature>
<feature type="region of interest" description="Disordered" evidence="4">
    <location>
        <begin position="520"/>
        <end position="580"/>
    </location>
</feature>
<evidence type="ECO:0000313" key="6">
    <source>
        <dbReference type="Proteomes" id="UP000030653"/>
    </source>
</evidence>
<evidence type="ECO:0000256" key="1">
    <source>
        <dbReference type="ARBA" id="ARBA00004604"/>
    </source>
</evidence>
<feature type="region of interest" description="Disordered" evidence="4">
    <location>
        <begin position="756"/>
        <end position="797"/>
    </location>
</feature>
<dbReference type="OMA" id="QVIEPMD"/>
<feature type="compositionally biased region" description="Acidic residues" evidence="4">
    <location>
        <begin position="94"/>
        <end position="122"/>
    </location>
</feature>
<keyword evidence="2" id="KW-0597">Phosphoprotein</keyword>
<protein>
    <submittedName>
        <fullName evidence="5">Utp14-domain-containing protein</fullName>
    </submittedName>
</protein>
<reference evidence="5 6" key="1">
    <citation type="journal article" date="2012" name="Science">
        <title>The Paleozoic origin of enzymatic lignin decomposition reconstructed from 31 fungal genomes.</title>
        <authorList>
            <person name="Floudas D."/>
            <person name="Binder M."/>
            <person name="Riley R."/>
            <person name="Barry K."/>
            <person name="Blanchette R.A."/>
            <person name="Henrissat B."/>
            <person name="Martinez A.T."/>
            <person name="Otillar R."/>
            <person name="Spatafora J.W."/>
            <person name="Yadav J.S."/>
            <person name="Aerts A."/>
            <person name="Benoit I."/>
            <person name="Boyd A."/>
            <person name="Carlson A."/>
            <person name="Copeland A."/>
            <person name="Coutinho P.M."/>
            <person name="de Vries R.P."/>
            <person name="Ferreira P."/>
            <person name="Findley K."/>
            <person name="Foster B."/>
            <person name="Gaskell J."/>
            <person name="Glotzer D."/>
            <person name="Gorecki P."/>
            <person name="Heitman J."/>
            <person name="Hesse C."/>
            <person name="Hori C."/>
            <person name="Igarashi K."/>
            <person name="Jurgens J.A."/>
            <person name="Kallen N."/>
            <person name="Kersten P."/>
            <person name="Kohler A."/>
            <person name="Kuees U."/>
            <person name="Kumar T.K.A."/>
            <person name="Kuo A."/>
            <person name="LaButti K."/>
            <person name="Larrondo L.F."/>
            <person name="Lindquist E."/>
            <person name="Ling A."/>
            <person name="Lombard V."/>
            <person name="Lucas S."/>
            <person name="Lundell T."/>
            <person name="Martin R."/>
            <person name="McLaughlin D.J."/>
            <person name="Morgenstern I."/>
            <person name="Morin E."/>
            <person name="Murat C."/>
            <person name="Nagy L.G."/>
            <person name="Nolan M."/>
            <person name="Ohm R.A."/>
            <person name="Patyshakuliyeva A."/>
            <person name="Rokas A."/>
            <person name="Ruiz-Duenas F.J."/>
            <person name="Sabat G."/>
            <person name="Salamov A."/>
            <person name="Samejima M."/>
            <person name="Schmutz J."/>
            <person name="Slot J.C."/>
            <person name="St John F."/>
            <person name="Stenlid J."/>
            <person name="Sun H."/>
            <person name="Sun S."/>
            <person name="Syed K."/>
            <person name="Tsang A."/>
            <person name="Wiebenga A."/>
            <person name="Young D."/>
            <person name="Pisabarro A."/>
            <person name="Eastwood D.C."/>
            <person name="Martin F."/>
            <person name="Cullen D."/>
            <person name="Grigoriev I.V."/>
            <person name="Hibbett D.S."/>
        </authorList>
    </citation>
    <scope>NUCLEOTIDE SEQUENCE [LARGE SCALE GENOMIC DNA]</scope>
    <source>
        <strain evidence="5 6">DJM-731 SS1</strain>
    </source>
</reference>
<feature type="region of interest" description="Disordered" evidence="4">
    <location>
        <begin position="918"/>
        <end position="943"/>
    </location>
</feature>
<feature type="region of interest" description="Disordered" evidence="4">
    <location>
        <begin position="596"/>
        <end position="654"/>
    </location>
</feature>
<dbReference type="PANTHER" id="PTHR14150:SF12">
    <property type="entry name" value="U3 SMALL NUCLEOLAR RNA-ASSOCIATED PROTEIN 14 HOMOLOG A"/>
    <property type="match status" value="1"/>
</dbReference>
<dbReference type="AlphaFoldDB" id="M5FUK2"/>
<feature type="compositionally biased region" description="Basic and acidic residues" evidence="4">
    <location>
        <begin position="207"/>
        <end position="218"/>
    </location>
</feature>
<proteinExistence type="predicted"/>
<feature type="compositionally biased region" description="Basic and acidic residues" evidence="4">
    <location>
        <begin position="596"/>
        <end position="616"/>
    </location>
</feature>
<dbReference type="STRING" id="1858805.M5FUK2"/>
<feature type="compositionally biased region" description="Acidic residues" evidence="4">
    <location>
        <begin position="617"/>
        <end position="632"/>
    </location>
</feature>
<dbReference type="GO" id="GO:0006364">
    <property type="term" value="P:rRNA processing"/>
    <property type="evidence" value="ECO:0007669"/>
    <property type="project" value="InterPro"/>
</dbReference>
<gene>
    <name evidence="5" type="ORF">DACRYDRAFT_117549</name>
</gene>
<evidence type="ECO:0000256" key="4">
    <source>
        <dbReference type="SAM" id="MobiDB-lite"/>
    </source>
</evidence>
<dbReference type="InterPro" id="IPR006709">
    <property type="entry name" value="SSU_processome_Utp14"/>
</dbReference>
<dbReference type="OrthoDB" id="277439at2759"/>
<organism evidence="5 6">
    <name type="scientific">Dacryopinax primogenitus (strain DJM 731)</name>
    <name type="common">Brown rot fungus</name>
    <dbReference type="NCBI Taxonomy" id="1858805"/>
    <lineage>
        <taxon>Eukaryota</taxon>
        <taxon>Fungi</taxon>
        <taxon>Dikarya</taxon>
        <taxon>Basidiomycota</taxon>
        <taxon>Agaricomycotina</taxon>
        <taxon>Dacrymycetes</taxon>
        <taxon>Dacrymycetales</taxon>
        <taxon>Dacrymycetaceae</taxon>
        <taxon>Dacryopinax</taxon>
    </lineage>
</organism>
<accession>M5FUK2</accession>
<dbReference type="PANTHER" id="PTHR14150">
    <property type="entry name" value="U3 SMALL NUCLEOLAR RNA-ASSOCIATED PROTEIN 14"/>
    <property type="match status" value="1"/>
</dbReference>
<feature type="region of interest" description="Disordered" evidence="4">
    <location>
        <begin position="836"/>
        <end position="860"/>
    </location>
</feature>
<keyword evidence="3" id="KW-0539">Nucleus</keyword>
<feature type="compositionally biased region" description="Acidic residues" evidence="4">
    <location>
        <begin position="178"/>
        <end position="202"/>
    </location>
</feature>
<dbReference type="RefSeq" id="XP_040626821.1">
    <property type="nucleotide sequence ID" value="XM_040770408.1"/>
</dbReference>
<feature type="region of interest" description="Disordered" evidence="4">
    <location>
        <begin position="57"/>
        <end position="348"/>
    </location>
</feature>
<dbReference type="Pfam" id="PF04615">
    <property type="entry name" value="Utp14"/>
    <property type="match status" value="1"/>
</dbReference>
<evidence type="ECO:0000313" key="5">
    <source>
        <dbReference type="EMBL" id="EJT99923.1"/>
    </source>
</evidence>
<feature type="compositionally biased region" description="Basic and acidic residues" evidence="4">
    <location>
        <begin position="553"/>
        <end position="570"/>
    </location>
</feature>
<dbReference type="GO" id="GO:0032040">
    <property type="term" value="C:small-subunit processome"/>
    <property type="evidence" value="ECO:0007669"/>
    <property type="project" value="InterPro"/>
</dbReference>
<feature type="compositionally biased region" description="Acidic residues" evidence="4">
    <location>
        <begin position="247"/>
        <end position="289"/>
    </location>
</feature>
<dbReference type="EMBL" id="JH795868">
    <property type="protein sequence ID" value="EJT99923.1"/>
    <property type="molecule type" value="Genomic_DNA"/>
</dbReference>
<dbReference type="HOGENOM" id="CLU_003783_0_1_1"/>
<comment type="subcellular location">
    <subcellularLocation>
        <location evidence="1">Nucleus</location>
        <location evidence="1">Nucleolus</location>
    </subcellularLocation>
</comment>